<dbReference type="Pfam" id="PF09565">
    <property type="entry name" value="RE_NgoFVII"/>
    <property type="match status" value="1"/>
</dbReference>
<dbReference type="OrthoDB" id="9802848at2"/>
<dbReference type="eggNOG" id="COG3886">
    <property type="taxonomic scope" value="Bacteria"/>
</dbReference>
<dbReference type="InterPro" id="IPR027417">
    <property type="entry name" value="P-loop_NTPase"/>
</dbReference>
<keyword evidence="3" id="KW-0347">Helicase</keyword>
<feature type="domain" description="Helicase C-terminal" evidence="2">
    <location>
        <begin position="521"/>
        <end position="670"/>
    </location>
</feature>
<dbReference type="InterPro" id="IPR001650">
    <property type="entry name" value="Helicase_C-like"/>
</dbReference>
<dbReference type="AlphaFoldDB" id="W6AAX4"/>
<sequence>MKKDKLDKETLAYEEILLEGKQEKSNDDINILDNKEDFLISHFNNLVRKKISSLPDYDSKNKIINSMLNLLDYEEFSNKMSYKGQKFEKTLSNNAIYTNKDFFKDFKKEFLTSCEINIIAPFFSRHMINTHLRPFLEDICESKRIKIKILTTTFDGKSIFLDLDGLRNIVNEFNNVDIEVKIENLFKKNSSRIHVKSYIFKRENGFGSAYVGSSNYTTTGMITGNEWNHKTSEFENNYVFKEIVYNFELLWNNPDLVNINNDEEVKEIIENQNFYKNNNKLIFNHEKIIPKNYQQEALNALKNRRDQKLKKHLVVMATGTGKTIVAALDYLNQINENNGIKPKMLFIADKVEIIRQAMNTFRKLINDQGFGVEFSGECEANLETEDYVFATVQKLLNYKEILIKKDFDLVIFDEAHHVKAKSFTEIYNILNRSNQIIGLTATPEREDGTNIKDEYFDGEYAFELRLWDAVSENMLSKFDYYFIKDDSVDISGISLQNTSEISEKLRTNLRNDFVYKNIVKYIDQKVIENSVLIFCVDQKHALSVNSFLKSKGLMSECLISDQKNSRSDTINRFKNKDFNYLCVVNIFNEGIDVPDVNHLIFLRPTQSLTLYIQQFGRGLRWKLDKKLQVLDFVNNVDMKFNKNYSPINILNAFLNKNNRLTFEHSLDNLNDLLPEGSNVFLDTKVQKEVMEAIKNAVQNRKNIFKNLSSSDISNNFISYKNFFLETGLSLSDVYYKGNNNGLKSFLFEENRAKFKSTSIMKQFLWINNYELISKFISIINSSILSGDKLIDNIFVHSFFYNYSSLSKINEEFGTTDFNEIIFSKENQYLVREILFLLKYKLKYENLISSKKINSELKFVGTYFTKRQSLALAGISNLNEFSIQLIQGVFKNKNRNKFIIWASDPSGKEKYDFQNFYDKSKNTMGWPSPDDWSEKNKTCQEFLSSETIFVFYKDSLLKKNFNDEVFEFKGRVLSKKISPNTNKGLYFKIEVDSCV</sequence>
<dbReference type="GO" id="GO:0016787">
    <property type="term" value="F:hydrolase activity"/>
    <property type="evidence" value="ECO:0007669"/>
    <property type="project" value="InterPro"/>
</dbReference>
<dbReference type="HOGENOM" id="CLU_005588_1_1_14"/>
<organism evidence="3 4">
    <name type="scientific">Spiroplasma sabaudiense Ar-1343</name>
    <dbReference type="NCBI Taxonomy" id="1276257"/>
    <lineage>
        <taxon>Bacteria</taxon>
        <taxon>Bacillati</taxon>
        <taxon>Mycoplasmatota</taxon>
        <taxon>Mollicutes</taxon>
        <taxon>Entomoplasmatales</taxon>
        <taxon>Spiroplasmataceae</taxon>
        <taxon>Spiroplasma</taxon>
    </lineage>
</organism>
<dbReference type="Proteomes" id="UP000019265">
    <property type="component" value="Chromosome"/>
</dbReference>
<dbReference type="Pfam" id="PF00271">
    <property type="entry name" value="Helicase_C"/>
    <property type="match status" value="1"/>
</dbReference>
<dbReference type="InterPro" id="IPR019065">
    <property type="entry name" value="RE_NgoFVII_N"/>
</dbReference>
<dbReference type="InterPro" id="IPR014001">
    <property type="entry name" value="Helicase_ATP-bd"/>
</dbReference>
<dbReference type="RefSeq" id="WP_025251459.1">
    <property type="nucleotide sequence ID" value="NZ_CP006934.1"/>
</dbReference>
<dbReference type="PANTHER" id="PTHR47396">
    <property type="entry name" value="TYPE I RESTRICTION ENZYME ECOKI R PROTEIN"/>
    <property type="match status" value="1"/>
</dbReference>
<keyword evidence="3" id="KW-0067">ATP-binding</keyword>
<evidence type="ECO:0000313" key="3">
    <source>
        <dbReference type="EMBL" id="AHI54323.1"/>
    </source>
</evidence>
<dbReference type="Pfam" id="PF04851">
    <property type="entry name" value="ResIII"/>
    <property type="match status" value="1"/>
</dbReference>
<keyword evidence="3" id="KW-0378">Hydrolase</keyword>
<dbReference type="KEGG" id="ssab:SSABA_v1c09240"/>
<protein>
    <submittedName>
        <fullName evidence="3">DEAD/DEAH family helicase</fullName>
    </submittedName>
</protein>
<dbReference type="GO" id="GO:0003677">
    <property type="term" value="F:DNA binding"/>
    <property type="evidence" value="ECO:0007669"/>
    <property type="project" value="InterPro"/>
</dbReference>
<dbReference type="PROSITE" id="PS51194">
    <property type="entry name" value="HELICASE_CTER"/>
    <property type="match status" value="1"/>
</dbReference>
<dbReference type="PANTHER" id="PTHR47396:SF1">
    <property type="entry name" value="ATP-DEPENDENT HELICASE IRC3-RELATED"/>
    <property type="match status" value="1"/>
</dbReference>
<dbReference type="SMART" id="SM00487">
    <property type="entry name" value="DEXDc"/>
    <property type="match status" value="1"/>
</dbReference>
<feature type="domain" description="Helicase ATP-binding" evidence="1">
    <location>
        <begin position="303"/>
        <end position="461"/>
    </location>
</feature>
<dbReference type="eggNOG" id="COG1061">
    <property type="taxonomic scope" value="Bacteria"/>
</dbReference>
<dbReference type="EMBL" id="CP006934">
    <property type="protein sequence ID" value="AHI54323.1"/>
    <property type="molecule type" value="Genomic_DNA"/>
</dbReference>
<evidence type="ECO:0000313" key="4">
    <source>
        <dbReference type="Proteomes" id="UP000019265"/>
    </source>
</evidence>
<dbReference type="GO" id="GO:0004386">
    <property type="term" value="F:helicase activity"/>
    <property type="evidence" value="ECO:0007669"/>
    <property type="project" value="UniProtKB-KW"/>
</dbReference>
<evidence type="ECO:0000259" key="2">
    <source>
        <dbReference type="PROSITE" id="PS51194"/>
    </source>
</evidence>
<dbReference type="PATRIC" id="fig|1276257.3.peg.940"/>
<dbReference type="GO" id="GO:0005829">
    <property type="term" value="C:cytosol"/>
    <property type="evidence" value="ECO:0007669"/>
    <property type="project" value="TreeGrafter"/>
</dbReference>
<dbReference type="InterPro" id="IPR006935">
    <property type="entry name" value="Helicase/UvrB_N"/>
</dbReference>
<gene>
    <name evidence="3" type="ORF">SSABA_v1c09240</name>
</gene>
<dbReference type="PROSITE" id="PS51192">
    <property type="entry name" value="HELICASE_ATP_BIND_1"/>
    <property type="match status" value="1"/>
</dbReference>
<keyword evidence="3" id="KW-0547">Nucleotide-binding</keyword>
<keyword evidence="4" id="KW-1185">Reference proteome</keyword>
<reference evidence="3 4" key="1">
    <citation type="journal article" date="2014" name="Genome Biol. Evol.">
        <title>Molecular evolution of the substrate utilization strategies and putative virulence factors in mosquito-associated Spiroplasma species.</title>
        <authorList>
            <person name="Chang T.H."/>
            <person name="Lo W.S."/>
            <person name="Ku C."/>
            <person name="Chen L.L."/>
            <person name="Kuo C.H."/>
        </authorList>
    </citation>
    <scope>NUCLEOTIDE SEQUENCE [LARGE SCALE GENOMIC DNA]</scope>
    <source>
        <strain evidence="3">Ar-1343</strain>
    </source>
</reference>
<dbReference type="STRING" id="1276257.SSABA_v1c09240"/>
<accession>W6AAX4</accession>
<dbReference type="Gene3D" id="3.40.50.300">
    <property type="entry name" value="P-loop containing nucleotide triphosphate hydrolases"/>
    <property type="match status" value="2"/>
</dbReference>
<proteinExistence type="predicted"/>
<dbReference type="GO" id="GO:0005524">
    <property type="term" value="F:ATP binding"/>
    <property type="evidence" value="ECO:0007669"/>
    <property type="project" value="InterPro"/>
</dbReference>
<dbReference type="SMART" id="SM00490">
    <property type="entry name" value="HELICc"/>
    <property type="match status" value="1"/>
</dbReference>
<evidence type="ECO:0000259" key="1">
    <source>
        <dbReference type="PROSITE" id="PS51192"/>
    </source>
</evidence>
<name>W6AAX4_9MOLU</name>
<dbReference type="InterPro" id="IPR050742">
    <property type="entry name" value="Helicase_Restrict-Modif_Enz"/>
</dbReference>
<dbReference type="SUPFAM" id="SSF52540">
    <property type="entry name" value="P-loop containing nucleoside triphosphate hydrolases"/>
    <property type="match status" value="1"/>
</dbReference>
<dbReference type="REBASE" id="78887">
    <property type="entry name" value="Ssa1343ORF9240P"/>
</dbReference>